<accession>A0A9D7E4I2</accession>
<dbReference type="PANTHER" id="PTHR43681">
    <property type="entry name" value="TRANSMEMBRANE GTPASE FZO"/>
    <property type="match status" value="1"/>
</dbReference>
<proteinExistence type="predicted"/>
<dbReference type="PANTHER" id="PTHR43681:SF1">
    <property type="entry name" value="SARCALUMENIN"/>
    <property type="match status" value="1"/>
</dbReference>
<dbReference type="EMBL" id="JADJEV010000004">
    <property type="protein sequence ID" value="MBK6973924.1"/>
    <property type="molecule type" value="Genomic_DNA"/>
</dbReference>
<evidence type="ECO:0000313" key="3">
    <source>
        <dbReference type="EMBL" id="MBK6973924.1"/>
    </source>
</evidence>
<feature type="coiled-coil region" evidence="1">
    <location>
        <begin position="596"/>
        <end position="633"/>
    </location>
</feature>
<dbReference type="Pfam" id="PF00350">
    <property type="entry name" value="Dynamin_N"/>
    <property type="match status" value="1"/>
</dbReference>
<dbReference type="Proteomes" id="UP000807785">
    <property type="component" value="Unassembled WGS sequence"/>
</dbReference>
<sequence length="646" mass="72418">MSLAQQFTAYTDWRSGLIDGLRRLKTWLANNDLGDAQTDLRLAAMIERLSGDQLTVAFVAEFSRGKSELINAIFFADYGSRILPSSAGRTTMCPTELLYDASRPPSIDLLPIGTRSGTASISELKRYPDEWTRILLDIESTDSMTAALKRVGDVTQVSRSEAERLGFVIDPTGEDGHKPNSAGNVEIPCWRHALINFPHPLLEKGLVILDTPGLNAIGAEPELTLSLLPNAHAVLFILAADTGVTHSDLAVWRQHVAAGRSGQRGRMVVLNKIDGLWDGLRAESEIDHEIARQVSSVAATLEIDAHQVFAVSAQKGLVSKVHHDGELLQRSRLPALESALADELLPRRHAIVADNTRTDALDVLARSQELLNARRTGLRDQMQELVDLRGKNQGVVEYIMLKVKNEKDEFDRSLQRFYAVRSVFSQLTNNLYVHIGLDALRDETRRTRESMLHSSFSAGLRGAMSEFFQDLRAKFGRAGRETTEIAKMMEAMYQRFADEQGTRIGAPQPFAMLRYAKELERLEERCDRQYNSMFSLLTTEKKALTQKFFETVAVQARRVFESANRDVEQWLRAVMAPLETRVREHKIQLKRRLESVKRIHEASDTLEERIDELKQAEASQVNQLAQLDALKRAIDETLAPAQGLAA</sequence>
<gene>
    <name evidence="3" type="ORF">IPH26_13670</name>
</gene>
<reference evidence="4" key="1">
    <citation type="journal article" date="2021" name="Nat. Commun.">
        <title>Connecting structure to function with the recovery of over 1000 high-quality metagenome-assembled genomes from activated sludge using long-read sequencing.</title>
        <authorList>
            <person name="Singleton C.M."/>
            <person name="Petriglieri F."/>
            <person name="Kristensen J.M."/>
            <person name="Kirkegaard R.H."/>
            <person name="Michaelsen T.Y."/>
            <person name="Andersen M.H."/>
            <person name="Kondrotaite Z."/>
            <person name="Karst S.M."/>
            <person name="Dueholm M.S."/>
            <person name="Nielsen P.H."/>
            <person name="Albertsen M."/>
        </authorList>
    </citation>
    <scope>NUCLEOTIDE SEQUENCE [LARGE SCALE GENOMIC DNA]</scope>
</reference>
<organism evidence="3 4">
    <name type="scientific">Candidatus Methylophosphatis roskildensis</name>
    <dbReference type="NCBI Taxonomy" id="2899263"/>
    <lineage>
        <taxon>Bacteria</taxon>
        <taxon>Pseudomonadati</taxon>
        <taxon>Pseudomonadota</taxon>
        <taxon>Betaproteobacteria</taxon>
        <taxon>Nitrosomonadales</taxon>
        <taxon>Sterolibacteriaceae</taxon>
        <taxon>Candidatus Methylophosphatis</taxon>
    </lineage>
</organism>
<evidence type="ECO:0000256" key="1">
    <source>
        <dbReference type="SAM" id="Coils"/>
    </source>
</evidence>
<evidence type="ECO:0000259" key="2">
    <source>
        <dbReference type="Pfam" id="PF00350"/>
    </source>
</evidence>
<protein>
    <submittedName>
        <fullName evidence="3">Dynamin family protein</fullName>
    </submittedName>
</protein>
<dbReference type="AlphaFoldDB" id="A0A9D7E4I2"/>
<dbReference type="InterPro" id="IPR051943">
    <property type="entry name" value="TRAFAC_Dynamin-like_GTPase"/>
</dbReference>
<feature type="domain" description="Dynamin N-terminal" evidence="2">
    <location>
        <begin position="56"/>
        <end position="272"/>
    </location>
</feature>
<evidence type="ECO:0000313" key="4">
    <source>
        <dbReference type="Proteomes" id="UP000807785"/>
    </source>
</evidence>
<name>A0A9D7E4I2_9PROT</name>
<dbReference type="Gene3D" id="3.40.50.300">
    <property type="entry name" value="P-loop containing nucleotide triphosphate hydrolases"/>
    <property type="match status" value="1"/>
</dbReference>
<dbReference type="SUPFAM" id="SSF52540">
    <property type="entry name" value="P-loop containing nucleoside triphosphate hydrolases"/>
    <property type="match status" value="1"/>
</dbReference>
<dbReference type="InterPro" id="IPR045063">
    <property type="entry name" value="Dynamin_N"/>
</dbReference>
<dbReference type="InterPro" id="IPR027417">
    <property type="entry name" value="P-loop_NTPase"/>
</dbReference>
<keyword evidence="1" id="KW-0175">Coiled coil</keyword>
<comment type="caution">
    <text evidence="3">The sequence shown here is derived from an EMBL/GenBank/DDBJ whole genome shotgun (WGS) entry which is preliminary data.</text>
</comment>